<dbReference type="InterPro" id="IPR039335">
    <property type="entry name" value="SIB1/2"/>
</dbReference>
<sequence length="157" mass="17860">MDLNNLQRLPRSAKNQTRDRKGKRKNNSSLKVVYISSPMKVKTSASRFRSLVQELTGKNSDISQYMAEPNNHYGFMDFREIDCDDDQSLAKDTSDDQCQIFSSVFAEDTPTSSDSLLEPMENVFVSQMDEQFSGFFSTNSFFDASQLDVLGSYDELL</sequence>
<evidence type="ECO:0000313" key="4">
    <source>
        <dbReference type="Proteomes" id="UP001293254"/>
    </source>
</evidence>
<protein>
    <recommendedName>
        <fullName evidence="2">VQ domain-containing protein</fullName>
    </recommendedName>
</protein>
<accession>A0AAE1Y7K7</accession>
<dbReference type="EMBL" id="JACGWO010000006">
    <property type="protein sequence ID" value="KAK4424827.1"/>
    <property type="molecule type" value="Genomic_DNA"/>
</dbReference>
<evidence type="ECO:0000256" key="1">
    <source>
        <dbReference type="SAM" id="MobiDB-lite"/>
    </source>
</evidence>
<dbReference type="InterPro" id="IPR008889">
    <property type="entry name" value="VQ"/>
</dbReference>
<organism evidence="3 4">
    <name type="scientific">Sesamum alatum</name>
    <dbReference type="NCBI Taxonomy" id="300844"/>
    <lineage>
        <taxon>Eukaryota</taxon>
        <taxon>Viridiplantae</taxon>
        <taxon>Streptophyta</taxon>
        <taxon>Embryophyta</taxon>
        <taxon>Tracheophyta</taxon>
        <taxon>Spermatophyta</taxon>
        <taxon>Magnoliopsida</taxon>
        <taxon>eudicotyledons</taxon>
        <taxon>Gunneridae</taxon>
        <taxon>Pentapetalae</taxon>
        <taxon>asterids</taxon>
        <taxon>lamiids</taxon>
        <taxon>Lamiales</taxon>
        <taxon>Pedaliaceae</taxon>
        <taxon>Sesamum</taxon>
    </lineage>
</organism>
<proteinExistence type="predicted"/>
<dbReference type="Proteomes" id="UP001293254">
    <property type="component" value="Unassembled WGS sequence"/>
</dbReference>
<dbReference type="PANTHER" id="PTHR33624:SF31">
    <property type="entry name" value="SIGMA FACTOR BINDING PROTEIN 1, CHLOROPLASTIC-LIKE"/>
    <property type="match status" value="1"/>
</dbReference>
<feature type="domain" description="VQ" evidence="2">
    <location>
        <begin position="35"/>
        <end position="61"/>
    </location>
</feature>
<comment type="caution">
    <text evidence="3">The sequence shown here is derived from an EMBL/GenBank/DDBJ whole genome shotgun (WGS) entry which is preliminary data.</text>
</comment>
<evidence type="ECO:0000313" key="3">
    <source>
        <dbReference type="EMBL" id="KAK4424827.1"/>
    </source>
</evidence>
<dbReference type="Pfam" id="PF05678">
    <property type="entry name" value="VQ"/>
    <property type="match status" value="1"/>
</dbReference>
<reference evidence="3" key="2">
    <citation type="journal article" date="2024" name="Plant">
        <title>Genomic evolution and insights into agronomic trait innovations of Sesamum species.</title>
        <authorList>
            <person name="Miao H."/>
            <person name="Wang L."/>
            <person name="Qu L."/>
            <person name="Liu H."/>
            <person name="Sun Y."/>
            <person name="Le M."/>
            <person name="Wang Q."/>
            <person name="Wei S."/>
            <person name="Zheng Y."/>
            <person name="Lin W."/>
            <person name="Duan Y."/>
            <person name="Cao H."/>
            <person name="Xiong S."/>
            <person name="Wang X."/>
            <person name="Wei L."/>
            <person name="Li C."/>
            <person name="Ma Q."/>
            <person name="Ju M."/>
            <person name="Zhao R."/>
            <person name="Li G."/>
            <person name="Mu C."/>
            <person name="Tian Q."/>
            <person name="Mei H."/>
            <person name="Zhang T."/>
            <person name="Gao T."/>
            <person name="Zhang H."/>
        </authorList>
    </citation>
    <scope>NUCLEOTIDE SEQUENCE</scope>
    <source>
        <strain evidence="3">3651</strain>
    </source>
</reference>
<evidence type="ECO:0000259" key="2">
    <source>
        <dbReference type="Pfam" id="PF05678"/>
    </source>
</evidence>
<name>A0AAE1Y7K7_9LAMI</name>
<keyword evidence="4" id="KW-1185">Reference proteome</keyword>
<dbReference type="AlphaFoldDB" id="A0AAE1Y7K7"/>
<feature type="region of interest" description="Disordered" evidence="1">
    <location>
        <begin position="1"/>
        <end position="28"/>
    </location>
</feature>
<reference evidence="3" key="1">
    <citation type="submission" date="2020-06" db="EMBL/GenBank/DDBJ databases">
        <authorList>
            <person name="Li T."/>
            <person name="Hu X."/>
            <person name="Zhang T."/>
            <person name="Song X."/>
            <person name="Zhang H."/>
            <person name="Dai N."/>
            <person name="Sheng W."/>
            <person name="Hou X."/>
            <person name="Wei L."/>
        </authorList>
    </citation>
    <scope>NUCLEOTIDE SEQUENCE</scope>
    <source>
        <strain evidence="3">3651</strain>
        <tissue evidence="3">Leaf</tissue>
    </source>
</reference>
<gene>
    <name evidence="3" type="ORF">Salat_1676300</name>
</gene>
<dbReference type="PANTHER" id="PTHR33624">
    <property type="entry name" value="SIGMA FACTOR BINDING PROTEIN 1, CHLOROPLASTIC"/>
    <property type="match status" value="1"/>
</dbReference>